<gene>
    <name evidence="6" type="ORF">ANCCAN_22237</name>
</gene>
<dbReference type="Proteomes" id="UP000252519">
    <property type="component" value="Unassembled WGS sequence"/>
</dbReference>
<reference evidence="6 7" key="1">
    <citation type="submission" date="2014-10" db="EMBL/GenBank/DDBJ databases">
        <title>Draft genome of the hookworm Ancylostoma caninum.</title>
        <authorList>
            <person name="Mitreva M."/>
        </authorList>
    </citation>
    <scope>NUCLEOTIDE SEQUENCE [LARGE SCALE GENOMIC DNA]</scope>
    <source>
        <strain evidence="6 7">Baltimore</strain>
    </source>
</reference>
<dbReference type="GO" id="GO:1990072">
    <property type="term" value="C:TRAPPIII protein complex"/>
    <property type="evidence" value="ECO:0007669"/>
    <property type="project" value="TreeGrafter"/>
</dbReference>
<evidence type="ECO:0000259" key="4">
    <source>
        <dbReference type="Pfam" id="PF23643"/>
    </source>
</evidence>
<evidence type="ECO:0008006" key="8">
    <source>
        <dbReference type="Google" id="ProtNLM"/>
    </source>
</evidence>
<feature type="domain" description="Trafficking protein particle complex subunit 13 middle" evidence="5">
    <location>
        <begin position="157"/>
        <end position="271"/>
    </location>
</feature>
<evidence type="ECO:0000259" key="5">
    <source>
        <dbReference type="Pfam" id="PF23647"/>
    </source>
</evidence>
<dbReference type="AlphaFoldDB" id="A0A368FIK7"/>
<evidence type="ECO:0000256" key="2">
    <source>
        <dbReference type="SAM" id="MobiDB-lite"/>
    </source>
</evidence>
<dbReference type="OrthoDB" id="10250284at2759"/>
<evidence type="ECO:0000259" key="3">
    <source>
        <dbReference type="Pfam" id="PF06159"/>
    </source>
</evidence>
<feature type="region of interest" description="Disordered" evidence="2">
    <location>
        <begin position="1"/>
        <end position="20"/>
    </location>
</feature>
<dbReference type="EMBL" id="JOJR01001185">
    <property type="protein sequence ID" value="RCN31963.1"/>
    <property type="molecule type" value="Genomic_DNA"/>
</dbReference>
<proteinExistence type="inferred from homology"/>
<dbReference type="Pfam" id="PF23647">
    <property type="entry name" value="TRAPPC13_M"/>
    <property type="match status" value="1"/>
</dbReference>
<dbReference type="PANTHER" id="PTHR13134:SF3">
    <property type="entry name" value="TRAFFICKING PROTEIN PARTICLE COMPLEX SUBUNIT 13"/>
    <property type="match status" value="1"/>
</dbReference>
<dbReference type="STRING" id="29170.A0A368FIK7"/>
<dbReference type="PANTHER" id="PTHR13134">
    <property type="entry name" value="TRAFFICKING PROTEIN PARTICLE COMPLEX SUBUNIT 13"/>
    <property type="match status" value="1"/>
</dbReference>
<protein>
    <recommendedName>
        <fullName evidence="8">Trafficking protein particle complex subunit 13</fullName>
    </recommendedName>
</protein>
<keyword evidence="7" id="KW-1185">Reference proteome</keyword>
<evidence type="ECO:0000313" key="7">
    <source>
        <dbReference type="Proteomes" id="UP000252519"/>
    </source>
</evidence>
<dbReference type="InterPro" id="IPR055427">
    <property type="entry name" value="TRAPPC13_N"/>
</dbReference>
<feature type="domain" description="Trafficking protein particle complex subunit 13 C-terminal" evidence="4">
    <location>
        <begin position="284"/>
        <end position="379"/>
    </location>
</feature>
<comment type="similarity">
    <text evidence="1">Belongs to the TRAPPC13 family.</text>
</comment>
<evidence type="ECO:0000256" key="1">
    <source>
        <dbReference type="ARBA" id="ARBA00010785"/>
    </source>
</evidence>
<sequence>MFPVIRLSRPKRSEGSPLQVDPVDPSRFAQLINAALASGEKRYDTPIGEYLIAPLMFENIYLGETFTFYMNVVNESDQKVTDVSVKCELQTNSQRVNLTSSVQDVVLEPSNSSGQIISHEVKEIGQHILICSVNYKTNSDEKMYFRKFFKFPVGKPIDVKTKFYNAENSDVYLEAQIENTSATAMVLERVELEPSPNYTVTSIKSCDENELNGMYLKPRDIRQFLFCLSPKDIHNTVYKDMTNIGKLDMSWRTHMGERGRLQTSPLQRIAPAHGDVRLSIENLPATVPVRKPFTVDCRLYNCCERSLDLRLELLNNSKSLVFCSISGIALGQVPPNGSVAFSVEVLPIAIGFQSISGIRIVDSFAKKVYDHDDIAQVFVM</sequence>
<accession>A0A368FIK7</accession>
<feature type="domain" description="Trafficking protein particle complex subunit 13 N-terminal" evidence="3">
    <location>
        <begin position="4"/>
        <end position="153"/>
    </location>
</feature>
<organism evidence="6 7">
    <name type="scientific">Ancylostoma caninum</name>
    <name type="common">Dog hookworm</name>
    <dbReference type="NCBI Taxonomy" id="29170"/>
    <lineage>
        <taxon>Eukaryota</taxon>
        <taxon>Metazoa</taxon>
        <taxon>Ecdysozoa</taxon>
        <taxon>Nematoda</taxon>
        <taxon>Chromadorea</taxon>
        <taxon>Rhabditida</taxon>
        <taxon>Rhabditina</taxon>
        <taxon>Rhabditomorpha</taxon>
        <taxon>Strongyloidea</taxon>
        <taxon>Ancylostomatidae</taxon>
        <taxon>Ancylostomatinae</taxon>
        <taxon>Ancylostoma</taxon>
    </lineage>
</organism>
<dbReference type="InterPro" id="IPR010378">
    <property type="entry name" value="TRAPPC13"/>
</dbReference>
<dbReference type="Pfam" id="PF23643">
    <property type="entry name" value="TRAPPC13_C"/>
    <property type="match status" value="1"/>
</dbReference>
<dbReference type="InterPro" id="IPR055428">
    <property type="entry name" value="TRAPPC13_C"/>
</dbReference>
<evidence type="ECO:0000313" key="6">
    <source>
        <dbReference type="EMBL" id="RCN31963.1"/>
    </source>
</evidence>
<comment type="caution">
    <text evidence="6">The sequence shown here is derived from an EMBL/GenBank/DDBJ whole genome shotgun (WGS) entry which is preliminary data.</text>
</comment>
<name>A0A368FIK7_ANCCA</name>
<dbReference type="InterPro" id="IPR055429">
    <property type="entry name" value="TRAPPC13_M"/>
</dbReference>
<dbReference type="Pfam" id="PF06159">
    <property type="entry name" value="TRAPPC13_N"/>
    <property type="match status" value="1"/>
</dbReference>